<evidence type="ECO:0000256" key="5">
    <source>
        <dbReference type="ARBA" id="ARBA00038359"/>
    </source>
</evidence>
<feature type="transmembrane region" description="Helical" evidence="7">
    <location>
        <begin position="93"/>
        <end position="115"/>
    </location>
</feature>
<feature type="transmembrane region" description="Helical" evidence="7">
    <location>
        <begin position="246"/>
        <end position="268"/>
    </location>
</feature>
<feature type="transmembrane region" description="Helical" evidence="7">
    <location>
        <begin position="205"/>
        <end position="226"/>
    </location>
</feature>
<keyword evidence="4 7" id="KW-0472">Membrane</keyword>
<reference evidence="9 10" key="1">
    <citation type="submission" date="2024-01" db="EMBL/GenBank/DDBJ databases">
        <authorList>
            <person name="Allen C."/>
            <person name="Tagirdzhanova G."/>
        </authorList>
    </citation>
    <scope>NUCLEOTIDE SEQUENCE [LARGE SCALE GENOMIC DNA]</scope>
</reference>
<evidence type="ECO:0000256" key="6">
    <source>
        <dbReference type="SAM" id="MobiDB-lite"/>
    </source>
</evidence>
<feature type="transmembrane region" description="Helical" evidence="7">
    <location>
        <begin position="168"/>
        <end position="193"/>
    </location>
</feature>
<dbReference type="InterPro" id="IPR052337">
    <property type="entry name" value="SAT4-like"/>
</dbReference>
<comment type="subcellular location">
    <subcellularLocation>
        <location evidence="1">Membrane</location>
        <topology evidence="1">Multi-pass membrane protein</topology>
    </subcellularLocation>
</comment>
<evidence type="ECO:0000256" key="3">
    <source>
        <dbReference type="ARBA" id="ARBA00022989"/>
    </source>
</evidence>
<feature type="transmembrane region" description="Helical" evidence="7">
    <location>
        <begin position="51"/>
        <end position="70"/>
    </location>
</feature>
<feature type="transmembrane region" description="Helical" evidence="7">
    <location>
        <begin position="127"/>
        <end position="148"/>
    </location>
</feature>
<dbReference type="InterPro" id="IPR049326">
    <property type="entry name" value="Rhodopsin_dom_fungi"/>
</dbReference>
<feature type="domain" description="Rhodopsin" evidence="8">
    <location>
        <begin position="35"/>
        <end position="269"/>
    </location>
</feature>
<evidence type="ECO:0000256" key="7">
    <source>
        <dbReference type="SAM" id="Phobius"/>
    </source>
</evidence>
<dbReference type="PANTHER" id="PTHR33048:SF47">
    <property type="entry name" value="INTEGRAL MEMBRANE PROTEIN-RELATED"/>
    <property type="match status" value="1"/>
</dbReference>
<organism evidence="9 10">
    <name type="scientific">Sporothrix eucalyptigena</name>
    <dbReference type="NCBI Taxonomy" id="1812306"/>
    <lineage>
        <taxon>Eukaryota</taxon>
        <taxon>Fungi</taxon>
        <taxon>Dikarya</taxon>
        <taxon>Ascomycota</taxon>
        <taxon>Pezizomycotina</taxon>
        <taxon>Sordariomycetes</taxon>
        <taxon>Sordariomycetidae</taxon>
        <taxon>Ophiostomatales</taxon>
        <taxon>Ophiostomataceae</taxon>
        <taxon>Sporothrix</taxon>
    </lineage>
</organism>
<dbReference type="Pfam" id="PF20684">
    <property type="entry name" value="Fung_rhodopsin"/>
    <property type="match status" value="1"/>
</dbReference>
<feature type="compositionally biased region" description="Polar residues" evidence="6">
    <location>
        <begin position="304"/>
        <end position="320"/>
    </location>
</feature>
<dbReference type="EMBL" id="CAWUHD010000158">
    <property type="protein sequence ID" value="CAK7236189.1"/>
    <property type="molecule type" value="Genomic_DNA"/>
</dbReference>
<feature type="transmembrane region" description="Helical" evidence="7">
    <location>
        <begin position="18"/>
        <end position="39"/>
    </location>
</feature>
<dbReference type="PANTHER" id="PTHR33048">
    <property type="entry name" value="PTH11-LIKE INTEGRAL MEMBRANE PROTEIN (AFU_ORTHOLOGUE AFUA_5G11245)"/>
    <property type="match status" value="1"/>
</dbReference>
<keyword evidence="2 7" id="KW-0812">Transmembrane</keyword>
<protein>
    <recommendedName>
        <fullName evidence="8">Rhodopsin domain-containing protein</fullName>
    </recommendedName>
</protein>
<evidence type="ECO:0000313" key="9">
    <source>
        <dbReference type="EMBL" id="CAK7236189.1"/>
    </source>
</evidence>
<evidence type="ECO:0000256" key="4">
    <source>
        <dbReference type="ARBA" id="ARBA00023136"/>
    </source>
</evidence>
<evidence type="ECO:0000313" key="10">
    <source>
        <dbReference type="Proteomes" id="UP001642482"/>
    </source>
</evidence>
<sequence>MSSNVDHALDGQTKVPEIISIVTVCCFLTSTLVILRVITRSWIVRAFGPDDWVLVVAQVLAVAAAVAIGLEQHFGMGHHVWTIEDLTPYTKSFYSSILVYNAALVLVKISIVLMYRRIFVGTWIRRANVVALVFLIAWGIALVTSLSMLCLPIQRLWDPTVEGHCIDFVPAFFAPAVINMVTDFTIFVLPLPAIRQLQLPLRQKIILSFILCLGLFTCVISIVRLSTLDAAATSSDTTWDNTGAALWSYLELTVAIMAACLPTLRPFVTRFFPKLMSSGGTGANSAPPTGPDGPLQTWGGSGGPNSHTPSGQYSKVSDSTDALYPDPEIGLETLTVVDKPQPTVTQQTYRESVARRGRNETTIGTGTGRSRQGSDEVQLNGKNGQGIRATTTIKQEYQ</sequence>
<feature type="region of interest" description="Disordered" evidence="6">
    <location>
        <begin position="280"/>
        <end position="326"/>
    </location>
</feature>
<accession>A0ABP0CYC3</accession>
<feature type="region of interest" description="Disordered" evidence="6">
    <location>
        <begin position="344"/>
        <end position="398"/>
    </location>
</feature>
<comment type="similarity">
    <text evidence="5">Belongs to the SAT4 family.</text>
</comment>
<keyword evidence="10" id="KW-1185">Reference proteome</keyword>
<evidence type="ECO:0000259" key="8">
    <source>
        <dbReference type="Pfam" id="PF20684"/>
    </source>
</evidence>
<keyword evidence="3 7" id="KW-1133">Transmembrane helix</keyword>
<dbReference type="Proteomes" id="UP001642482">
    <property type="component" value="Unassembled WGS sequence"/>
</dbReference>
<name>A0ABP0CYC3_9PEZI</name>
<evidence type="ECO:0000256" key="2">
    <source>
        <dbReference type="ARBA" id="ARBA00022692"/>
    </source>
</evidence>
<feature type="compositionally biased region" description="Polar residues" evidence="6">
    <location>
        <begin position="360"/>
        <end position="398"/>
    </location>
</feature>
<comment type="caution">
    <text evidence="9">The sequence shown here is derived from an EMBL/GenBank/DDBJ whole genome shotgun (WGS) entry which is preliminary data.</text>
</comment>
<gene>
    <name evidence="9" type="ORF">SEUCBS140593_009535</name>
</gene>
<evidence type="ECO:0000256" key="1">
    <source>
        <dbReference type="ARBA" id="ARBA00004141"/>
    </source>
</evidence>
<proteinExistence type="inferred from homology"/>